<feature type="region of interest" description="Disordered" evidence="1">
    <location>
        <begin position="116"/>
        <end position="140"/>
    </location>
</feature>
<gene>
    <name evidence="3" type="ORF">CPEL01642_LOCUS7893</name>
</gene>
<feature type="compositionally biased region" description="Basic and acidic residues" evidence="1">
    <location>
        <begin position="120"/>
        <end position="140"/>
    </location>
</feature>
<evidence type="ECO:0000256" key="1">
    <source>
        <dbReference type="SAM" id="MobiDB-lite"/>
    </source>
</evidence>
<sequence length="357" mass="38460">MLLFFAIVSLVSVSAAVPPGVCLDCDCEDECSGPIGSGPGQKCEDHIGTVCEIDGFGVPNPKCANDVGCGGCFNCYFPGHATYSPRYYWPNGAPTLANTAWNAGLPWNPQKQGTINRNAGADRRGAGAEHRHKQAEEASRKALERQCKHHPSDPQCVRLFVEVGEGPCADSDGNMPESWFYVRNMDGVWPGYKFNHCSVEEAEKFCVGLEEFPAAKVEGARCLGYEALDMEIYLQHEGPDLLEIYDCPPQTRVLIGAFIIGIATGPEGPAPISGTRTLGDFPEGLKCFKALSPNGSLLPMPTGESRTSRHSVTDNEFLAVLLKIASKPNWAGPDEDEFGDEGNRQQDAGSFVGVKKG</sequence>
<evidence type="ECO:0000256" key="2">
    <source>
        <dbReference type="SAM" id="SignalP"/>
    </source>
</evidence>
<feature type="signal peptide" evidence="2">
    <location>
        <begin position="1"/>
        <end position="16"/>
    </location>
</feature>
<feature type="region of interest" description="Disordered" evidence="1">
    <location>
        <begin position="328"/>
        <end position="357"/>
    </location>
</feature>
<organism evidence="3">
    <name type="scientific">Coccolithus braarudii</name>
    <dbReference type="NCBI Taxonomy" id="221442"/>
    <lineage>
        <taxon>Eukaryota</taxon>
        <taxon>Haptista</taxon>
        <taxon>Haptophyta</taxon>
        <taxon>Prymnesiophyceae</taxon>
        <taxon>Coccolithales</taxon>
        <taxon>Coccolithaceae</taxon>
        <taxon>Coccolithus</taxon>
    </lineage>
</organism>
<feature type="chain" id="PRO_5031470615" evidence="2">
    <location>
        <begin position="17"/>
        <end position="357"/>
    </location>
</feature>
<keyword evidence="2" id="KW-0732">Signal</keyword>
<accession>A0A7S0Q0X7</accession>
<name>A0A7S0Q0X7_9EUKA</name>
<reference evidence="3" key="1">
    <citation type="submission" date="2021-01" db="EMBL/GenBank/DDBJ databases">
        <authorList>
            <person name="Corre E."/>
            <person name="Pelletier E."/>
            <person name="Niang G."/>
            <person name="Scheremetjew M."/>
            <person name="Finn R."/>
            <person name="Kale V."/>
            <person name="Holt S."/>
            <person name="Cochrane G."/>
            <person name="Meng A."/>
            <person name="Brown T."/>
            <person name="Cohen L."/>
        </authorList>
    </citation>
    <scope>NUCLEOTIDE SEQUENCE</scope>
    <source>
        <strain evidence="3">PLY182g</strain>
    </source>
</reference>
<dbReference type="AlphaFoldDB" id="A0A7S0Q0X7"/>
<protein>
    <submittedName>
        <fullName evidence="3">Uncharacterized protein</fullName>
    </submittedName>
</protein>
<evidence type="ECO:0000313" key="3">
    <source>
        <dbReference type="EMBL" id="CAD8604558.1"/>
    </source>
</evidence>
<proteinExistence type="predicted"/>
<dbReference type="EMBL" id="HBEY01016290">
    <property type="protein sequence ID" value="CAD8604558.1"/>
    <property type="molecule type" value="Transcribed_RNA"/>
</dbReference>